<feature type="compositionally biased region" description="Polar residues" evidence="1">
    <location>
        <begin position="305"/>
        <end position="314"/>
    </location>
</feature>
<keyword evidence="3" id="KW-1185">Reference proteome</keyword>
<evidence type="ECO:0000313" key="3">
    <source>
        <dbReference type="Proteomes" id="UP001519654"/>
    </source>
</evidence>
<evidence type="ECO:0000313" key="2">
    <source>
        <dbReference type="EMBL" id="MBU2668328.1"/>
    </source>
</evidence>
<comment type="caution">
    <text evidence="2">The sequence shown here is derived from an EMBL/GenBank/DDBJ whole genome shotgun (WGS) entry which is preliminary data.</text>
</comment>
<feature type="region of interest" description="Disordered" evidence="1">
    <location>
        <begin position="302"/>
        <end position="332"/>
    </location>
</feature>
<accession>A0ABS5Z025</accession>
<organism evidence="2 3">
    <name type="scientific">Paractinoplanes bogorensis</name>
    <dbReference type="NCBI Taxonomy" id="1610840"/>
    <lineage>
        <taxon>Bacteria</taxon>
        <taxon>Bacillati</taxon>
        <taxon>Actinomycetota</taxon>
        <taxon>Actinomycetes</taxon>
        <taxon>Micromonosporales</taxon>
        <taxon>Micromonosporaceae</taxon>
        <taxon>Paractinoplanes</taxon>
    </lineage>
</organism>
<dbReference type="Proteomes" id="UP001519654">
    <property type="component" value="Unassembled WGS sequence"/>
</dbReference>
<reference evidence="2 3" key="1">
    <citation type="submission" date="2021-06" db="EMBL/GenBank/DDBJ databases">
        <title>Actinoplanes lichenicola sp. nov., and Actinoplanes ovalisporus sp. nov., isolated from lichen in Thailand.</title>
        <authorList>
            <person name="Saeng-In P."/>
            <person name="Kanchanasin P."/>
            <person name="Yuki M."/>
            <person name="Kudo T."/>
            <person name="Ohkuma M."/>
            <person name="Phongsopitanun W."/>
            <person name="Tanasupawat S."/>
        </authorList>
    </citation>
    <scope>NUCLEOTIDE SEQUENCE [LARGE SCALE GENOMIC DNA]</scope>
    <source>
        <strain evidence="2 3">NBRC 110975</strain>
    </source>
</reference>
<evidence type="ECO:0000256" key="1">
    <source>
        <dbReference type="SAM" id="MobiDB-lite"/>
    </source>
</evidence>
<dbReference type="EMBL" id="JAHKKG010000011">
    <property type="protein sequence ID" value="MBU2668328.1"/>
    <property type="molecule type" value="Genomic_DNA"/>
</dbReference>
<proteinExistence type="predicted"/>
<dbReference type="RefSeq" id="WP_215792591.1">
    <property type="nucleotide sequence ID" value="NZ_JAHKKG010000011.1"/>
</dbReference>
<gene>
    <name evidence="2" type="ORF">KOI35_32930</name>
</gene>
<protein>
    <submittedName>
        <fullName evidence="2">Uncharacterized protein</fullName>
    </submittedName>
</protein>
<name>A0ABS5Z025_9ACTN</name>
<sequence length="332" mass="34889">MSGETLTRGSLIAAEGETKGYEGAGIFESAAGVVDNWNSGDWFGVAGNGLATGLGLLGAVMDPLQAVFAAGVGWLMEHVSFLREPLDKLCGDPKAIEAHAQTWYNIEARIYEATDFFVDEVKKSTDAWAARSAEAYRAMARGHAEAIQAMGKVADFMSKATTIVGAMVGVVRNTIRDIVSEVVGACISKAIQALTVVLIPKVAAEVAILVGECSTKILNLLKRLFAAVKRVGVLTKQMGSVLEQIGQANRNVLRLQAFRMEAAGTAGTGFKGFKTAYDLIGQGHEAVYGAAKNVVIETSKAAPKTNGSQNTGATADTLRGDNPSPTPIDLPL</sequence>